<evidence type="ECO:0000256" key="1">
    <source>
        <dbReference type="SAM" id="Phobius"/>
    </source>
</evidence>
<keyword evidence="1" id="KW-1133">Transmembrane helix</keyword>
<dbReference type="EMBL" id="RQVR01000002">
    <property type="protein sequence ID" value="RRJ93579.1"/>
    <property type="molecule type" value="Genomic_DNA"/>
</dbReference>
<comment type="caution">
    <text evidence="2">The sequence shown here is derived from an EMBL/GenBank/DDBJ whole genome shotgun (WGS) entry which is preliminary data.</text>
</comment>
<dbReference type="OrthoDB" id="677977at2"/>
<keyword evidence="3" id="KW-1185">Reference proteome</keyword>
<feature type="transmembrane region" description="Helical" evidence="1">
    <location>
        <begin position="123"/>
        <end position="141"/>
    </location>
</feature>
<name>A0A3P3WI04_9FLAO</name>
<dbReference type="AlphaFoldDB" id="A0A3P3WI04"/>
<evidence type="ECO:0000313" key="2">
    <source>
        <dbReference type="EMBL" id="RRJ93579.1"/>
    </source>
</evidence>
<gene>
    <name evidence="2" type="ORF">EG849_01735</name>
</gene>
<keyword evidence="1" id="KW-0812">Transmembrane</keyword>
<keyword evidence="1" id="KW-0472">Membrane</keyword>
<reference evidence="2 3" key="1">
    <citation type="submission" date="2018-11" db="EMBL/GenBank/DDBJ databases">
        <title>Flavobacterium sp. nov., YIM 102600 draft genome.</title>
        <authorList>
            <person name="Li G."/>
            <person name="Jiang Y."/>
        </authorList>
    </citation>
    <scope>NUCLEOTIDE SEQUENCE [LARGE SCALE GENOMIC DNA]</scope>
    <source>
        <strain evidence="2 3">YIM 102600</strain>
    </source>
</reference>
<dbReference type="RefSeq" id="WP_125011371.1">
    <property type="nucleotide sequence ID" value="NZ_RQVR01000002.1"/>
</dbReference>
<evidence type="ECO:0000313" key="3">
    <source>
        <dbReference type="Proteomes" id="UP000271937"/>
    </source>
</evidence>
<proteinExistence type="predicted"/>
<accession>A0A3P3WI04</accession>
<feature type="transmembrane region" description="Helical" evidence="1">
    <location>
        <begin position="84"/>
        <end position="103"/>
    </location>
</feature>
<protein>
    <submittedName>
        <fullName evidence="2">Uncharacterized protein</fullName>
    </submittedName>
</protein>
<sequence>MSPKNFLAGLGGAIVLNLLHESFKKSKVDAPRVDLVGQEALQKVVGFFGSQMNSRQTIYNATLAGDLISNAAYYSMIGNSPNQLFGKAVSLGLVAGIGAVTVPEQIGLDAKPVAKNTQVKAMTVGYYVIGALATAAILKMLQGRQ</sequence>
<organism evidence="2 3">
    <name type="scientific">Flavobacterium macacae</name>
    <dbReference type="NCBI Taxonomy" id="2488993"/>
    <lineage>
        <taxon>Bacteria</taxon>
        <taxon>Pseudomonadati</taxon>
        <taxon>Bacteroidota</taxon>
        <taxon>Flavobacteriia</taxon>
        <taxon>Flavobacteriales</taxon>
        <taxon>Flavobacteriaceae</taxon>
        <taxon>Flavobacterium</taxon>
    </lineage>
</organism>
<dbReference type="Proteomes" id="UP000271937">
    <property type="component" value="Unassembled WGS sequence"/>
</dbReference>